<dbReference type="Proteomes" id="UP000046680">
    <property type="component" value="Unassembled WGS sequence"/>
</dbReference>
<protein>
    <submittedName>
        <fullName evidence="2">Uncharacterized protein</fullName>
    </submittedName>
</protein>
<reference evidence="4 5" key="1">
    <citation type="submission" date="2015-03" db="EMBL/GenBank/DDBJ databases">
        <authorList>
            <consortium name="Pathogen Informatics"/>
        </authorList>
    </citation>
    <scope>NUCLEOTIDE SEQUENCE [LARGE SCALE GENOMIC DNA]</scope>
    <source>
        <strain evidence="2 5">C09601061</strain>
        <strain evidence="4">N09902308</strain>
    </source>
</reference>
<sequence length="44" mass="4870">MHLTDNASAFQLGRQGSERPLELGSVEHRFGHDTHSIAREVVAI</sequence>
<evidence type="ECO:0000313" key="4">
    <source>
        <dbReference type="Proteomes" id="UP000039021"/>
    </source>
</evidence>
<organism evidence="2 5">
    <name type="scientific">Mycobacterium tuberculosis</name>
    <dbReference type="NCBI Taxonomy" id="1773"/>
    <lineage>
        <taxon>Bacteria</taxon>
        <taxon>Bacillati</taxon>
        <taxon>Actinomycetota</taxon>
        <taxon>Actinomycetes</taxon>
        <taxon>Mycobacteriales</taxon>
        <taxon>Mycobacteriaceae</taxon>
        <taxon>Mycobacterium</taxon>
        <taxon>Mycobacterium tuberculosis complex</taxon>
    </lineage>
</organism>
<evidence type="ECO:0000313" key="3">
    <source>
        <dbReference type="EMBL" id="CPA77429.1"/>
    </source>
</evidence>
<dbReference type="EMBL" id="CSBK01003289">
    <property type="protein sequence ID" value="CPA77429.1"/>
    <property type="molecule type" value="Genomic_DNA"/>
</dbReference>
<dbReference type="AlphaFoldDB" id="A0A654U7A5"/>
<reference evidence="3" key="2">
    <citation type="submission" date="2015-03" db="EMBL/GenBank/DDBJ databases">
        <authorList>
            <consortium name="Pathogen Informatics"/>
            <person name="Murphy D."/>
        </authorList>
    </citation>
    <scope>NUCLEOTIDE SEQUENCE</scope>
    <source>
        <strain evidence="3">N09902308</strain>
    </source>
</reference>
<proteinExistence type="predicted"/>
<feature type="compositionally biased region" description="Basic and acidic residues" evidence="1">
    <location>
        <begin position="16"/>
        <end position="27"/>
    </location>
</feature>
<dbReference type="EMBL" id="CGCX01002622">
    <property type="protein sequence ID" value="CFS14153.1"/>
    <property type="molecule type" value="Genomic_DNA"/>
</dbReference>
<accession>A0A654U7A5</accession>
<name>A0A654U7A5_MYCTX</name>
<dbReference type="Proteomes" id="UP000039021">
    <property type="component" value="Unassembled WGS sequence"/>
</dbReference>
<feature type="region of interest" description="Disordered" evidence="1">
    <location>
        <begin position="1"/>
        <end position="27"/>
    </location>
</feature>
<evidence type="ECO:0000256" key="1">
    <source>
        <dbReference type="SAM" id="MobiDB-lite"/>
    </source>
</evidence>
<evidence type="ECO:0000313" key="5">
    <source>
        <dbReference type="Proteomes" id="UP000046680"/>
    </source>
</evidence>
<evidence type="ECO:0000313" key="2">
    <source>
        <dbReference type="EMBL" id="CFS14153.1"/>
    </source>
</evidence>
<gene>
    <name evidence="2" type="ORF">ERS007657_04226</name>
    <name evidence="3" type="ORF">ERS007739_04832</name>
</gene>